<dbReference type="GO" id="GO:0047746">
    <property type="term" value="F:chlorophyllase activity"/>
    <property type="evidence" value="ECO:0007669"/>
    <property type="project" value="TreeGrafter"/>
</dbReference>
<dbReference type="Gene3D" id="3.40.50.1820">
    <property type="entry name" value="alpha/beta hydrolase"/>
    <property type="match status" value="1"/>
</dbReference>
<feature type="signal peptide" evidence="1">
    <location>
        <begin position="1"/>
        <end position="22"/>
    </location>
</feature>
<evidence type="ECO:0008006" key="4">
    <source>
        <dbReference type="Google" id="ProtNLM"/>
    </source>
</evidence>
<comment type="caution">
    <text evidence="2">The sequence shown here is derived from an EMBL/GenBank/DDBJ whole genome shotgun (WGS) entry which is preliminary data.</text>
</comment>
<sequence length="332" mass="35305">MAMASLLLLLLVFAAAPFSVAPLAVFEPGSFETTTLDVGRRDPSSPPRPLLVTAPTIPGSYPILLFAHGTYLQPNLYTMLFRHISSHGFIVVAPRLFDRVLPSGPTEVDYVAQVANWLPSGLPSVLPATVEPNLGKLAVSGHSRGGKSAFALALGYAETPLVDGVTISAIVGVDPVAGRSKNRRTDPRILTYEPHSFNLSVPVSVIGTGLGNKGKSLLTPPCAPDEVNHVEFYRESRAPASHFVASDYGHMDMLNDWFLGMMCRSGRGPRGPMRRAVGGIVVAFLKAYLEGRRDDYVAILENPLAAPVKLSPVDNIVPYATLAGGGLNLAAA</sequence>
<accession>A0AAV0LKW8</accession>
<dbReference type="PANTHER" id="PTHR33428:SF10">
    <property type="entry name" value="CHLOROPHYLLASE-1"/>
    <property type="match status" value="1"/>
</dbReference>
<feature type="chain" id="PRO_5043740290" description="Chlorophyllase" evidence="1">
    <location>
        <begin position="23"/>
        <end position="332"/>
    </location>
</feature>
<evidence type="ECO:0000256" key="1">
    <source>
        <dbReference type="SAM" id="SignalP"/>
    </source>
</evidence>
<dbReference type="SUPFAM" id="SSF53474">
    <property type="entry name" value="alpha/beta-Hydrolases"/>
    <property type="match status" value="1"/>
</dbReference>
<dbReference type="InterPro" id="IPR029058">
    <property type="entry name" value="AB_hydrolase_fold"/>
</dbReference>
<keyword evidence="1" id="KW-0732">Signal</keyword>
<gene>
    <name evidence="2" type="ORF">LITE_LOCUS24142</name>
</gene>
<dbReference type="PANTHER" id="PTHR33428">
    <property type="entry name" value="CHLOROPHYLLASE-2, CHLOROPLASTIC"/>
    <property type="match status" value="1"/>
</dbReference>
<reference evidence="2" key="1">
    <citation type="submission" date="2022-08" db="EMBL/GenBank/DDBJ databases">
        <authorList>
            <person name="Gutierrez-Valencia J."/>
        </authorList>
    </citation>
    <scope>NUCLEOTIDE SEQUENCE</scope>
</reference>
<evidence type="ECO:0000313" key="2">
    <source>
        <dbReference type="EMBL" id="CAI0434096.1"/>
    </source>
</evidence>
<organism evidence="2 3">
    <name type="scientific">Linum tenue</name>
    <dbReference type="NCBI Taxonomy" id="586396"/>
    <lineage>
        <taxon>Eukaryota</taxon>
        <taxon>Viridiplantae</taxon>
        <taxon>Streptophyta</taxon>
        <taxon>Embryophyta</taxon>
        <taxon>Tracheophyta</taxon>
        <taxon>Spermatophyta</taxon>
        <taxon>Magnoliopsida</taxon>
        <taxon>eudicotyledons</taxon>
        <taxon>Gunneridae</taxon>
        <taxon>Pentapetalae</taxon>
        <taxon>rosids</taxon>
        <taxon>fabids</taxon>
        <taxon>Malpighiales</taxon>
        <taxon>Linaceae</taxon>
        <taxon>Linum</taxon>
    </lineage>
</organism>
<dbReference type="Proteomes" id="UP001154282">
    <property type="component" value="Unassembled WGS sequence"/>
</dbReference>
<protein>
    <recommendedName>
        <fullName evidence="4">Chlorophyllase</fullName>
    </recommendedName>
</protein>
<dbReference type="GO" id="GO:0015996">
    <property type="term" value="P:chlorophyll catabolic process"/>
    <property type="evidence" value="ECO:0007669"/>
    <property type="project" value="TreeGrafter"/>
</dbReference>
<evidence type="ECO:0000313" key="3">
    <source>
        <dbReference type="Proteomes" id="UP001154282"/>
    </source>
</evidence>
<dbReference type="EMBL" id="CAMGYJ010000006">
    <property type="protein sequence ID" value="CAI0434096.1"/>
    <property type="molecule type" value="Genomic_DNA"/>
</dbReference>
<dbReference type="InterPro" id="IPR017395">
    <property type="entry name" value="Chlorophyllase-like"/>
</dbReference>
<proteinExistence type="predicted"/>
<keyword evidence="3" id="KW-1185">Reference proteome</keyword>
<dbReference type="Pfam" id="PF07224">
    <property type="entry name" value="Chlorophyllase"/>
    <property type="match status" value="1"/>
</dbReference>
<dbReference type="AlphaFoldDB" id="A0AAV0LKW8"/>
<name>A0AAV0LKW8_9ROSI</name>